<protein>
    <recommendedName>
        <fullName evidence="6 19">Adenosylcobinamide-GDP ribazoletransferase</fullName>
        <ecNumber evidence="5 19">2.7.8.26</ecNumber>
    </recommendedName>
    <alternativeName>
        <fullName evidence="16 19">Cobalamin synthase</fullName>
    </alternativeName>
    <alternativeName>
        <fullName evidence="15 19">Cobalamin-5'-phosphate synthase</fullName>
    </alternativeName>
</protein>
<evidence type="ECO:0000256" key="16">
    <source>
        <dbReference type="ARBA" id="ARBA00032853"/>
    </source>
</evidence>
<evidence type="ECO:0000256" key="17">
    <source>
        <dbReference type="ARBA" id="ARBA00048623"/>
    </source>
</evidence>
<comment type="pathway">
    <text evidence="3 19">Cofactor biosynthesis; adenosylcobalamin biosynthesis; adenosylcobalamin from cob(II)yrinate a,c-diamide: step 7/7.</text>
</comment>
<keyword evidence="10 19" id="KW-0812">Transmembrane</keyword>
<dbReference type="Proteomes" id="UP000250744">
    <property type="component" value="Unassembled WGS sequence"/>
</dbReference>
<evidence type="ECO:0000256" key="6">
    <source>
        <dbReference type="ARBA" id="ARBA00015850"/>
    </source>
</evidence>
<feature type="transmembrane region" description="Helical" evidence="19">
    <location>
        <begin position="71"/>
        <end position="89"/>
    </location>
</feature>
<dbReference type="PANTHER" id="PTHR34148:SF1">
    <property type="entry name" value="ADENOSYLCOBINAMIDE-GDP RIBAZOLETRANSFERASE"/>
    <property type="match status" value="1"/>
</dbReference>
<evidence type="ECO:0000256" key="14">
    <source>
        <dbReference type="ARBA" id="ARBA00025228"/>
    </source>
</evidence>
<evidence type="ECO:0000256" key="1">
    <source>
        <dbReference type="ARBA" id="ARBA00001946"/>
    </source>
</evidence>
<evidence type="ECO:0000256" key="12">
    <source>
        <dbReference type="ARBA" id="ARBA00022989"/>
    </source>
</evidence>
<keyword evidence="7 19" id="KW-1003">Cell membrane</keyword>
<dbReference type="HAMAP" id="MF_00719">
    <property type="entry name" value="CobS"/>
    <property type="match status" value="1"/>
</dbReference>
<keyword evidence="9 19" id="KW-0808">Transferase</keyword>
<accession>A0A364NRZ1</accession>
<feature type="transmembrane region" description="Helical" evidence="19">
    <location>
        <begin position="45"/>
        <end position="65"/>
    </location>
</feature>
<name>A0A364NRZ1_9GAMM</name>
<dbReference type="GO" id="GO:0005886">
    <property type="term" value="C:plasma membrane"/>
    <property type="evidence" value="ECO:0007669"/>
    <property type="project" value="UniProtKB-SubCell"/>
</dbReference>
<dbReference type="UniPathway" id="UPA00148">
    <property type="reaction ID" value="UER00238"/>
</dbReference>
<keyword evidence="12 19" id="KW-1133">Transmembrane helix</keyword>
<feature type="transmembrane region" description="Helical" evidence="19">
    <location>
        <begin position="144"/>
        <end position="169"/>
    </location>
</feature>
<dbReference type="GO" id="GO:0051073">
    <property type="term" value="F:adenosylcobinamide-GDP ribazoletransferase activity"/>
    <property type="evidence" value="ECO:0007669"/>
    <property type="project" value="UniProtKB-UniRule"/>
</dbReference>
<keyword evidence="8 19" id="KW-0169">Cobalamin biosynthesis</keyword>
<dbReference type="AlphaFoldDB" id="A0A364NRZ1"/>
<evidence type="ECO:0000256" key="10">
    <source>
        <dbReference type="ARBA" id="ARBA00022692"/>
    </source>
</evidence>
<dbReference type="OrthoDB" id="9794626at2"/>
<proteinExistence type="inferred from homology"/>
<dbReference type="GO" id="GO:0008818">
    <property type="term" value="F:cobalamin 5'-phosphate synthase activity"/>
    <property type="evidence" value="ECO:0007669"/>
    <property type="project" value="UniProtKB-UniRule"/>
</dbReference>
<comment type="caution">
    <text evidence="20">The sequence shown here is derived from an EMBL/GenBank/DDBJ whole genome shotgun (WGS) entry which is preliminary data.</text>
</comment>
<dbReference type="GO" id="GO:0009236">
    <property type="term" value="P:cobalamin biosynthetic process"/>
    <property type="evidence" value="ECO:0007669"/>
    <property type="project" value="UniProtKB-UniRule"/>
</dbReference>
<evidence type="ECO:0000256" key="2">
    <source>
        <dbReference type="ARBA" id="ARBA00004651"/>
    </source>
</evidence>
<comment type="catalytic activity">
    <reaction evidence="17 19">
        <text>alpha-ribazole + adenosylcob(III)inamide-GDP = adenosylcob(III)alamin + GMP + H(+)</text>
        <dbReference type="Rhea" id="RHEA:16049"/>
        <dbReference type="ChEBI" id="CHEBI:10329"/>
        <dbReference type="ChEBI" id="CHEBI:15378"/>
        <dbReference type="ChEBI" id="CHEBI:18408"/>
        <dbReference type="ChEBI" id="CHEBI:58115"/>
        <dbReference type="ChEBI" id="CHEBI:60487"/>
        <dbReference type="EC" id="2.7.8.26"/>
    </reaction>
</comment>
<evidence type="ECO:0000256" key="11">
    <source>
        <dbReference type="ARBA" id="ARBA00022842"/>
    </source>
</evidence>
<evidence type="ECO:0000256" key="15">
    <source>
        <dbReference type="ARBA" id="ARBA00032605"/>
    </source>
</evidence>
<dbReference type="NCBIfam" id="TIGR00317">
    <property type="entry name" value="cobS"/>
    <property type="match status" value="1"/>
</dbReference>
<evidence type="ECO:0000256" key="5">
    <source>
        <dbReference type="ARBA" id="ARBA00013200"/>
    </source>
</evidence>
<comment type="similarity">
    <text evidence="4 19">Belongs to the CobS family.</text>
</comment>
<organism evidence="20 21">
    <name type="scientific">Nitrincola tibetensis</name>
    <dbReference type="NCBI Taxonomy" id="2219697"/>
    <lineage>
        <taxon>Bacteria</taxon>
        <taxon>Pseudomonadati</taxon>
        <taxon>Pseudomonadota</taxon>
        <taxon>Gammaproteobacteria</taxon>
        <taxon>Oceanospirillales</taxon>
        <taxon>Oceanospirillaceae</taxon>
        <taxon>Nitrincola</taxon>
    </lineage>
</organism>
<dbReference type="Pfam" id="PF02654">
    <property type="entry name" value="CobS"/>
    <property type="match status" value="1"/>
</dbReference>
<evidence type="ECO:0000256" key="3">
    <source>
        <dbReference type="ARBA" id="ARBA00004663"/>
    </source>
</evidence>
<evidence type="ECO:0000256" key="8">
    <source>
        <dbReference type="ARBA" id="ARBA00022573"/>
    </source>
</evidence>
<evidence type="ECO:0000313" key="20">
    <source>
        <dbReference type="EMBL" id="RAU19861.1"/>
    </source>
</evidence>
<dbReference type="EMBL" id="QKRX01000001">
    <property type="protein sequence ID" value="RAU19861.1"/>
    <property type="molecule type" value="Genomic_DNA"/>
</dbReference>
<evidence type="ECO:0000256" key="4">
    <source>
        <dbReference type="ARBA" id="ARBA00010561"/>
    </source>
</evidence>
<dbReference type="RefSeq" id="WP_112157017.1">
    <property type="nucleotide sequence ID" value="NZ_QKRX01000001.1"/>
</dbReference>
<keyword evidence="11 19" id="KW-0460">Magnesium</keyword>
<keyword evidence="21" id="KW-1185">Reference proteome</keyword>
<evidence type="ECO:0000256" key="9">
    <source>
        <dbReference type="ARBA" id="ARBA00022679"/>
    </source>
</evidence>
<evidence type="ECO:0000256" key="18">
    <source>
        <dbReference type="ARBA" id="ARBA00049504"/>
    </source>
</evidence>
<feature type="transmembrane region" description="Helical" evidence="19">
    <location>
        <begin position="235"/>
        <end position="253"/>
    </location>
</feature>
<comment type="cofactor">
    <cofactor evidence="1 19">
        <name>Mg(2+)</name>
        <dbReference type="ChEBI" id="CHEBI:18420"/>
    </cofactor>
</comment>
<comment type="subcellular location">
    <subcellularLocation>
        <location evidence="2 19">Cell membrane</location>
        <topology evidence="2 19">Multi-pass membrane protein</topology>
    </subcellularLocation>
</comment>
<sequence>MSTLYKRSLIRQEWQAFWLAVSFLTRIPVWVKIDYSQGLMNSSSLYFPLVGFLLGALNLLAFSVLISLLPLTVTLLLLLVLHLWITGAFHEDGLADSLDAFGGGYTREKRLEIMKDSRIGTYGSVALFCVLALKWATWVELDNLAIALLMAPAIARLTPLFLMHFMPYVTASEQSKTKPVADSMSLGRLALAILGVLLVALIAQVFWITLFAIAITLLCWGYSLHRNLGGYTGDTLGASVIISELVFLLLMLIGH</sequence>
<comment type="catalytic activity">
    <reaction evidence="18 19">
        <text>alpha-ribazole 5'-phosphate + adenosylcob(III)inamide-GDP = adenosylcob(III)alamin 5'-phosphate + GMP + H(+)</text>
        <dbReference type="Rhea" id="RHEA:23560"/>
        <dbReference type="ChEBI" id="CHEBI:15378"/>
        <dbReference type="ChEBI" id="CHEBI:57918"/>
        <dbReference type="ChEBI" id="CHEBI:58115"/>
        <dbReference type="ChEBI" id="CHEBI:60487"/>
        <dbReference type="ChEBI" id="CHEBI:60493"/>
        <dbReference type="EC" id="2.7.8.26"/>
    </reaction>
</comment>
<gene>
    <name evidence="19 20" type="primary">cobS</name>
    <name evidence="20" type="ORF">DN062_01965</name>
</gene>
<evidence type="ECO:0000256" key="19">
    <source>
        <dbReference type="HAMAP-Rule" id="MF_00719"/>
    </source>
</evidence>
<dbReference type="EC" id="2.7.8.26" evidence="5 19"/>
<comment type="function">
    <text evidence="14 19">Joins adenosylcobinamide-GDP and alpha-ribazole to generate adenosylcobalamin (Ado-cobalamin). Also synthesizes adenosylcobalamin 5'-phosphate from adenosylcobinamide-GDP and alpha-ribazole 5'-phosphate.</text>
</comment>
<feature type="transmembrane region" description="Helical" evidence="19">
    <location>
        <begin position="15"/>
        <end position="33"/>
    </location>
</feature>
<evidence type="ECO:0000256" key="7">
    <source>
        <dbReference type="ARBA" id="ARBA00022475"/>
    </source>
</evidence>
<dbReference type="InterPro" id="IPR003805">
    <property type="entry name" value="CobS"/>
</dbReference>
<reference evidence="20 21" key="1">
    <citation type="submission" date="2018-06" db="EMBL/GenBank/DDBJ databases">
        <title>Nitrincola tibetense sp. nov., isolated from Lake XuguoCo on Tibetan Plateau.</title>
        <authorList>
            <person name="Xing P."/>
        </authorList>
    </citation>
    <scope>NUCLEOTIDE SEQUENCE [LARGE SCALE GENOMIC DNA]</scope>
    <source>
        <strain evidence="21">xg18</strain>
    </source>
</reference>
<dbReference type="PANTHER" id="PTHR34148">
    <property type="entry name" value="ADENOSYLCOBINAMIDE-GDP RIBAZOLETRANSFERASE"/>
    <property type="match status" value="1"/>
</dbReference>
<evidence type="ECO:0000256" key="13">
    <source>
        <dbReference type="ARBA" id="ARBA00023136"/>
    </source>
</evidence>
<keyword evidence="13 19" id="KW-0472">Membrane</keyword>
<feature type="transmembrane region" description="Helical" evidence="19">
    <location>
        <begin position="190"/>
        <end position="223"/>
    </location>
</feature>
<evidence type="ECO:0000313" key="21">
    <source>
        <dbReference type="Proteomes" id="UP000250744"/>
    </source>
</evidence>